<evidence type="ECO:0000256" key="2">
    <source>
        <dbReference type="ARBA" id="ARBA00023002"/>
    </source>
</evidence>
<dbReference type="PANTHER" id="PTHR48107">
    <property type="entry name" value="NADPH-DEPENDENT ALDEHYDE REDUCTASE-LIKE PROTEIN, CHLOROPLASTIC-RELATED"/>
    <property type="match status" value="1"/>
</dbReference>
<organism evidence="4 5">
    <name type="scientific">Burkholderia vietnamiensis</name>
    <dbReference type="NCBI Taxonomy" id="60552"/>
    <lineage>
        <taxon>Bacteria</taxon>
        <taxon>Pseudomonadati</taxon>
        <taxon>Pseudomonadota</taxon>
        <taxon>Betaproteobacteria</taxon>
        <taxon>Burkholderiales</taxon>
        <taxon>Burkholderiaceae</taxon>
        <taxon>Burkholderia</taxon>
        <taxon>Burkholderia cepacia complex</taxon>
    </lineage>
</organism>
<evidence type="ECO:0000313" key="5">
    <source>
        <dbReference type="Proteomes" id="UP000237632"/>
    </source>
</evidence>
<reference evidence="4 5" key="1">
    <citation type="submission" date="2018-03" db="EMBL/GenBank/DDBJ databases">
        <authorList>
            <person name="Nguyen K."/>
            <person name="Fouts D."/>
            <person name="Sutton G."/>
        </authorList>
    </citation>
    <scope>NUCLEOTIDE SEQUENCE [LARGE SCALE GENOMIC DNA]</scope>
    <source>
        <strain evidence="4 5">AU3578</strain>
    </source>
</reference>
<gene>
    <name evidence="4" type="ORF">C6T65_05425</name>
</gene>
<comment type="similarity">
    <text evidence="1">Belongs to the short-chain dehydrogenases/reductases (SDR) family.</text>
</comment>
<protein>
    <submittedName>
        <fullName evidence="4">KR domain-containing protein</fullName>
    </submittedName>
</protein>
<dbReference type="Proteomes" id="UP000237632">
    <property type="component" value="Unassembled WGS sequence"/>
</dbReference>
<dbReference type="SMART" id="SM00822">
    <property type="entry name" value="PKS_KR"/>
    <property type="match status" value="1"/>
</dbReference>
<name>A0A132DUA8_BURVI</name>
<dbReference type="InterPro" id="IPR002347">
    <property type="entry name" value="SDR_fam"/>
</dbReference>
<dbReference type="RefSeq" id="WP_014726043.1">
    <property type="nucleotide sequence ID" value="NZ_CADFER010000002.1"/>
</dbReference>
<dbReference type="PANTHER" id="PTHR48107:SF7">
    <property type="entry name" value="RE15974P"/>
    <property type="match status" value="1"/>
</dbReference>
<dbReference type="InterPro" id="IPR057326">
    <property type="entry name" value="KR_dom"/>
</dbReference>
<dbReference type="Pfam" id="PF13561">
    <property type="entry name" value="adh_short_C2"/>
    <property type="match status" value="1"/>
</dbReference>
<dbReference type="InterPro" id="IPR036291">
    <property type="entry name" value="NAD(P)-bd_dom_sf"/>
</dbReference>
<evidence type="ECO:0000313" key="4">
    <source>
        <dbReference type="EMBL" id="PRH43335.1"/>
    </source>
</evidence>
<proteinExistence type="inferred from homology"/>
<dbReference type="FunFam" id="3.40.50.720:FF:000084">
    <property type="entry name" value="Short-chain dehydrogenase reductase"/>
    <property type="match status" value="1"/>
</dbReference>
<comment type="caution">
    <text evidence="4">The sequence shown here is derived from an EMBL/GenBank/DDBJ whole genome shotgun (WGS) entry which is preliminary data.</text>
</comment>
<dbReference type="EMBL" id="PVHK01000038">
    <property type="protein sequence ID" value="PRH43335.1"/>
    <property type="molecule type" value="Genomic_DNA"/>
</dbReference>
<accession>A0A132DUA8</accession>
<dbReference type="PRINTS" id="PR00080">
    <property type="entry name" value="SDRFAMILY"/>
</dbReference>
<dbReference type="AlphaFoldDB" id="A0A132DUA8"/>
<evidence type="ECO:0000256" key="1">
    <source>
        <dbReference type="ARBA" id="ARBA00006484"/>
    </source>
</evidence>
<dbReference type="Gene3D" id="3.40.50.720">
    <property type="entry name" value="NAD(P)-binding Rossmann-like Domain"/>
    <property type="match status" value="1"/>
</dbReference>
<dbReference type="SUPFAM" id="SSF51735">
    <property type="entry name" value="NAD(P)-binding Rossmann-fold domains"/>
    <property type="match status" value="1"/>
</dbReference>
<keyword evidence="2" id="KW-0560">Oxidoreductase</keyword>
<dbReference type="PRINTS" id="PR00081">
    <property type="entry name" value="GDHRDH"/>
</dbReference>
<sequence length="246" mass="25198">MRTQPDRAAIVTGASRGIGKEIALRLADDGFAVAAGYAGNRAQADATVAAIKARGGTAIAVQGDVSDADDVARLFSAAQQAFGRLDAVISNAGVMSMAKIETGNAAAFDRMMSINVRGTFLVLAKAAEVLGDGGRIVALSTSAIAKASPGYGPYIASKAAVEGLVHVLANELRGRNITVNAIAPGPVATELFFDGKTEEQVAMLAKMAPLERLGQPVDIANAVSFLVGRDGAWINSQIVRVNGGFA</sequence>
<dbReference type="GO" id="GO:0016614">
    <property type="term" value="F:oxidoreductase activity, acting on CH-OH group of donors"/>
    <property type="evidence" value="ECO:0007669"/>
    <property type="project" value="UniProtKB-ARBA"/>
</dbReference>
<evidence type="ECO:0000259" key="3">
    <source>
        <dbReference type="SMART" id="SM00822"/>
    </source>
</evidence>
<feature type="domain" description="Ketoreductase" evidence="3">
    <location>
        <begin position="7"/>
        <end position="185"/>
    </location>
</feature>